<feature type="region of interest" description="Disordered" evidence="4">
    <location>
        <begin position="128"/>
        <end position="177"/>
    </location>
</feature>
<dbReference type="PANTHER" id="PTHR11534:SF9">
    <property type="entry name" value="MYOGENIC-DETERMINATION PROTEIN"/>
    <property type="match status" value="1"/>
</dbReference>
<keyword evidence="2" id="KW-0238">DNA-binding</keyword>
<dbReference type="InterPro" id="IPR036638">
    <property type="entry name" value="HLH_DNA-bd_sf"/>
</dbReference>
<dbReference type="GO" id="GO:0000981">
    <property type="term" value="F:DNA-binding transcription factor activity, RNA polymerase II-specific"/>
    <property type="evidence" value="ECO:0007669"/>
    <property type="project" value="TreeGrafter"/>
</dbReference>
<evidence type="ECO:0000256" key="3">
    <source>
        <dbReference type="ARBA" id="ARBA00023242"/>
    </source>
</evidence>
<dbReference type="PROSITE" id="PS50888">
    <property type="entry name" value="BHLH"/>
    <property type="match status" value="1"/>
</dbReference>
<dbReference type="GO" id="GO:0046983">
    <property type="term" value="F:protein dimerization activity"/>
    <property type="evidence" value="ECO:0007669"/>
    <property type="project" value="InterPro"/>
</dbReference>
<dbReference type="CDD" id="cd19699">
    <property type="entry name" value="bHLH_TS_dMYOD_like"/>
    <property type="match status" value="1"/>
</dbReference>
<organism evidence="6">
    <name type="scientific">Parasteatoda tepidariorum</name>
    <name type="common">Common house spider</name>
    <name type="synonym">Achaearanea tepidariorum</name>
    <dbReference type="NCBI Taxonomy" id="114398"/>
    <lineage>
        <taxon>Eukaryota</taxon>
        <taxon>Metazoa</taxon>
        <taxon>Ecdysozoa</taxon>
        <taxon>Arthropoda</taxon>
        <taxon>Chelicerata</taxon>
        <taxon>Arachnida</taxon>
        <taxon>Araneae</taxon>
        <taxon>Araneomorphae</taxon>
        <taxon>Entelegynae</taxon>
        <taxon>Araneoidea</taxon>
        <taxon>Theridiidae</taxon>
        <taxon>Parasteatoda</taxon>
    </lineage>
</organism>
<feature type="domain" description="BHLH" evidence="5">
    <location>
        <begin position="202"/>
        <end position="253"/>
    </location>
</feature>
<proteinExistence type="evidence at transcript level"/>
<dbReference type="FunFam" id="4.10.280.10:FF:000005">
    <property type="entry name" value="Myogenic factor"/>
    <property type="match status" value="1"/>
</dbReference>
<evidence type="ECO:0000256" key="1">
    <source>
        <dbReference type="ARBA" id="ARBA00004123"/>
    </source>
</evidence>
<dbReference type="SMART" id="SM00353">
    <property type="entry name" value="HLH"/>
    <property type="match status" value="1"/>
</dbReference>
<feature type="compositionally biased region" description="Polar residues" evidence="4">
    <location>
        <begin position="11"/>
        <end position="31"/>
    </location>
</feature>
<dbReference type="OrthoDB" id="10049614at2759"/>
<feature type="compositionally biased region" description="Acidic residues" evidence="4">
    <location>
        <begin position="147"/>
        <end position="159"/>
    </location>
</feature>
<name>A0A2Z6DTI7_PARTP</name>
<dbReference type="SUPFAM" id="SSF47459">
    <property type="entry name" value="HLH, helix-loop-helix DNA-binding domain"/>
    <property type="match status" value="1"/>
</dbReference>
<sequence>MMVPEMRSCRYQKSSPPLTSTPPFVSSTTQQSHYDMTYGPPQHFDYHRSTQQYNNRYFCSQEDANRPCHQQKQHPYTMEVIPEDHLNENFGYEKNAEKIQRCQSPEVSTSSDDTSYRHEDYLSNHCAFMSPQQQSSTSRSKNPASGSEDEDEEEEDEEEQHVLAPPPLHRGSNSMEGHVTDTGRRCLLWACKACKRKNPTVDRRKAATMRERRRLRKVNEAFETLKRRTSPNPNQRLPKVEILRNAIDYIEHLEEILQGTHGIRTRQLIGDRRNLIRDMSTYDYRNVHSPQYLDERYRPYSAEPQRFSPLSGTNETQGSSPVSSLDCLSLIVESITSNVNNLITTVSMATDNRPT</sequence>
<dbReference type="SMART" id="SM00520">
    <property type="entry name" value="BASIC"/>
    <property type="match status" value="1"/>
</dbReference>
<dbReference type="InterPro" id="IPR039704">
    <property type="entry name" value="Myogenic_factor"/>
</dbReference>
<dbReference type="AlphaFoldDB" id="A0A2Z6DTI7"/>
<dbReference type="GO" id="GO:0007517">
    <property type="term" value="P:muscle organ development"/>
    <property type="evidence" value="ECO:0007669"/>
    <property type="project" value="InterPro"/>
</dbReference>
<feature type="compositionally biased region" description="Polar residues" evidence="4">
    <location>
        <begin position="130"/>
        <end position="145"/>
    </location>
</feature>
<feature type="compositionally biased region" description="Polar residues" evidence="4">
    <location>
        <begin position="101"/>
        <end position="113"/>
    </location>
</feature>
<dbReference type="Gene3D" id="4.10.280.10">
    <property type="entry name" value="Helix-loop-helix DNA-binding domain"/>
    <property type="match status" value="1"/>
</dbReference>
<protein>
    <submittedName>
        <fullName evidence="6">Myogenic-determination protein-like</fullName>
    </submittedName>
</protein>
<keyword evidence="3" id="KW-0539">Nucleus</keyword>
<evidence type="ECO:0000313" key="6">
    <source>
        <dbReference type="EMBL" id="BBD75268.1"/>
    </source>
</evidence>
<dbReference type="PANTHER" id="PTHR11534">
    <property type="entry name" value="MYOGENIC FACTOR"/>
    <property type="match status" value="1"/>
</dbReference>
<feature type="region of interest" description="Disordered" evidence="4">
    <location>
        <begin position="1"/>
        <end position="31"/>
    </location>
</feature>
<dbReference type="GO" id="GO:0045663">
    <property type="term" value="P:positive regulation of myoblast differentiation"/>
    <property type="evidence" value="ECO:0007669"/>
    <property type="project" value="TreeGrafter"/>
</dbReference>
<dbReference type="InterPro" id="IPR011598">
    <property type="entry name" value="bHLH_dom"/>
</dbReference>
<dbReference type="Pfam" id="PF00010">
    <property type="entry name" value="HLH"/>
    <property type="match status" value="1"/>
</dbReference>
<reference evidence="6" key="1">
    <citation type="submission" date="2018-04" db="EMBL/GenBank/DDBJ databases">
        <title>Early embryogenesis of the spider.</title>
        <authorList>
            <person name="Akiyama-Oda Y."/>
            <person name="Oda H."/>
        </authorList>
    </citation>
    <scope>NUCLEOTIDE SEQUENCE</scope>
</reference>
<dbReference type="GO" id="GO:0000978">
    <property type="term" value="F:RNA polymerase II cis-regulatory region sequence-specific DNA binding"/>
    <property type="evidence" value="ECO:0007669"/>
    <property type="project" value="TreeGrafter"/>
</dbReference>
<feature type="region of interest" description="Disordered" evidence="4">
    <location>
        <begin position="97"/>
        <end position="116"/>
    </location>
</feature>
<dbReference type="GO" id="GO:0005634">
    <property type="term" value="C:nucleus"/>
    <property type="evidence" value="ECO:0007669"/>
    <property type="project" value="UniProtKB-SubCell"/>
</dbReference>
<evidence type="ECO:0000259" key="5">
    <source>
        <dbReference type="PROSITE" id="PS50888"/>
    </source>
</evidence>
<accession>A0A2Z6DTI7</accession>
<gene>
    <name evidence="6" type="primary">MyoD-like</name>
</gene>
<dbReference type="InterPro" id="IPR002546">
    <property type="entry name" value="MyoD_N"/>
</dbReference>
<evidence type="ECO:0000256" key="4">
    <source>
        <dbReference type="SAM" id="MobiDB-lite"/>
    </source>
</evidence>
<evidence type="ECO:0000256" key="2">
    <source>
        <dbReference type="ARBA" id="ARBA00023125"/>
    </source>
</evidence>
<dbReference type="Pfam" id="PF01586">
    <property type="entry name" value="Basic"/>
    <property type="match status" value="1"/>
</dbReference>
<comment type="subcellular location">
    <subcellularLocation>
        <location evidence="1">Nucleus</location>
    </subcellularLocation>
</comment>
<dbReference type="EMBL" id="LC379631">
    <property type="protein sequence ID" value="BBD75268.1"/>
    <property type="molecule type" value="mRNA"/>
</dbReference>